<feature type="coiled-coil region" evidence="6">
    <location>
        <begin position="44"/>
        <end position="71"/>
    </location>
</feature>
<keyword evidence="5" id="KW-0949">S-adenosyl-L-methionine</keyword>
<keyword evidence="6" id="KW-0175">Coiled coil</keyword>
<dbReference type="RefSeq" id="WP_089760741.1">
    <property type="nucleotide sequence ID" value="NZ_FNGO01000015.1"/>
</dbReference>
<dbReference type="PANTHER" id="PTHR43182">
    <property type="entry name" value="COBALT-PRECORRIN-6B C(15)-METHYLTRANSFERASE (DECARBOXYLATING)"/>
    <property type="match status" value="1"/>
</dbReference>
<dbReference type="InterPro" id="IPR050714">
    <property type="entry name" value="Cobalamin_biosynth_MTase"/>
</dbReference>
<reference evidence="8 9" key="1">
    <citation type="submission" date="2016-10" db="EMBL/GenBank/DDBJ databases">
        <authorList>
            <person name="de Groot N.N."/>
        </authorList>
    </citation>
    <scope>NUCLEOTIDE SEQUENCE [LARGE SCALE GENOMIC DNA]</scope>
    <source>
        <strain evidence="8 9">SLAS-1</strain>
    </source>
</reference>
<dbReference type="PANTHER" id="PTHR43182:SF1">
    <property type="entry name" value="COBALT-PRECORRIN-7 C(5)-METHYLTRANSFERASE"/>
    <property type="match status" value="1"/>
</dbReference>
<dbReference type="Gene3D" id="3.30.950.10">
    <property type="entry name" value="Methyltransferase, Cobalt-precorrin-4 Transmethylase, Domain 2"/>
    <property type="match status" value="1"/>
</dbReference>
<evidence type="ECO:0000256" key="2">
    <source>
        <dbReference type="ARBA" id="ARBA00022573"/>
    </source>
</evidence>
<keyword evidence="2" id="KW-0169">Cobalamin biosynthesis</keyword>
<keyword evidence="4 8" id="KW-0808">Transferase</keyword>
<dbReference type="Gene3D" id="3.40.1010.10">
    <property type="entry name" value="Cobalt-precorrin-4 Transmethylase, Domain 1"/>
    <property type="match status" value="1"/>
</dbReference>
<dbReference type="GO" id="GO:0009236">
    <property type="term" value="P:cobalamin biosynthetic process"/>
    <property type="evidence" value="ECO:0007669"/>
    <property type="project" value="UniProtKB-UniPathway"/>
</dbReference>
<name>A0A1G9Q2R7_9FIRM</name>
<dbReference type="STRING" id="321763.SAMN04488692_11528"/>
<dbReference type="InterPro" id="IPR035996">
    <property type="entry name" value="4pyrrol_Methylase_sf"/>
</dbReference>
<dbReference type="InterPro" id="IPR014777">
    <property type="entry name" value="4pyrrole_Mease_sub1"/>
</dbReference>
<comment type="pathway">
    <text evidence="1">Cofactor biosynthesis; adenosylcobalamin biosynthesis.</text>
</comment>
<evidence type="ECO:0000256" key="6">
    <source>
        <dbReference type="SAM" id="Coils"/>
    </source>
</evidence>
<evidence type="ECO:0000256" key="1">
    <source>
        <dbReference type="ARBA" id="ARBA00004953"/>
    </source>
</evidence>
<dbReference type="Pfam" id="PF00590">
    <property type="entry name" value="TP_methylase"/>
    <property type="match status" value="1"/>
</dbReference>
<proteinExistence type="predicted"/>
<dbReference type="CDD" id="cd11644">
    <property type="entry name" value="Precorrin-6Y-MT"/>
    <property type="match status" value="1"/>
</dbReference>
<dbReference type="InterPro" id="IPR012818">
    <property type="entry name" value="CbiE"/>
</dbReference>
<organism evidence="8 9">
    <name type="scientific">Halarsenatibacter silvermanii</name>
    <dbReference type="NCBI Taxonomy" id="321763"/>
    <lineage>
        <taxon>Bacteria</taxon>
        <taxon>Bacillati</taxon>
        <taxon>Bacillota</taxon>
        <taxon>Clostridia</taxon>
        <taxon>Halanaerobiales</taxon>
        <taxon>Halarsenatibacteraceae</taxon>
        <taxon>Halarsenatibacter</taxon>
    </lineage>
</organism>
<sequence length="212" mass="23700">MNNERSIVIAGVGPGSREYLLPVTRRKAREADILVGSSRALKLFAGLEAEKHELSSNLEATKNLIDRSRRQKKVMVLVTGDPGLYSLAGYLKKHFSGENLEIIPGISAMQLGLARAGLGWQDVRFVSLHGRDNLEELLELVKSRAKIGIFTDEEYSPARIGSYLIEKGVDPELQIFVAENLSYPEERTAWYKLSQLEDNDFSHLNVMVIADE</sequence>
<dbReference type="EMBL" id="FNGO01000015">
    <property type="protein sequence ID" value="SDM05300.1"/>
    <property type="molecule type" value="Genomic_DNA"/>
</dbReference>
<dbReference type="AlphaFoldDB" id="A0A1G9Q2R7"/>
<dbReference type="GO" id="GO:0032259">
    <property type="term" value="P:methylation"/>
    <property type="evidence" value="ECO:0007669"/>
    <property type="project" value="UniProtKB-KW"/>
</dbReference>
<feature type="domain" description="Tetrapyrrole methylase" evidence="7">
    <location>
        <begin position="7"/>
        <end position="196"/>
    </location>
</feature>
<evidence type="ECO:0000256" key="3">
    <source>
        <dbReference type="ARBA" id="ARBA00022603"/>
    </source>
</evidence>
<accession>A0A1G9Q2R7</accession>
<keyword evidence="9" id="KW-1185">Reference proteome</keyword>
<protein>
    <submittedName>
        <fullName evidence="8">Precorrin-6Y C5,15-methyltransferase (Decarboxylating)</fullName>
    </submittedName>
</protein>
<dbReference type="UniPathway" id="UPA00148"/>
<evidence type="ECO:0000256" key="5">
    <source>
        <dbReference type="ARBA" id="ARBA00022691"/>
    </source>
</evidence>
<dbReference type="InterPro" id="IPR000878">
    <property type="entry name" value="4pyrrol_Mease"/>
</dbReference>
<dbReference type="GO" id="GO:0008276">
    <property type="term" value="F:protein methyltransferase activity"/>
    <property type="evidence" value="ECO:0007669"/>
    <property type="project" value="InterPro"/>
</dbReference>
<evidence type="ECO:0000256" key="4">
    <source>
        <dbReference type="ARBA" id="ARBA00022679"/>
    </source>
</evidence>
<gene>
    <name evidence="8" type="ORF">SAMN04488692_11528</name>
</gene>
<keyword evidence="3 8" id="KW-0489">Methyltransferase</keyword>
<evidence type="ECO:0000259" key="7">
    <source>
        <dbReference type="Pfam" id="PF00590"/>
    </source>
</evidence>
<dbReference type="NCBIfam" id="TIGR02467">
    <property type="entry name" value="CbiE"/>
    <property type="match status" value="1"/>
</dbReference>
<dbReference type="OrthoDB" id="9780707at2"/>
<dbReference type="SUPFAM" id="SSF53790">
    <property type="entry name" value="Tetrapyrrole methylase"/>
    <property type="match status" value="1"/>
</dbReference>
<evidence type="ECO:0000313" key="9">
    <source>
        <dbReference type="Proteomes" id="UP000199476"/>
    </source>
</evidence>
<evidence type="ECO:0000313" key="8">
    <source>
        <dbReference type="EMBL" id="SDM05300.1"/>
    </source>
</evidence>
<dbReference type="InterPro" id="IPR014776">
    <property type="entry name" value="4pyrrole_Mease_sub2"/>
</dbReference>
<dbReference type="Proteomes" id="UP000199476">
    <property type="component" value="Unassembled WGS sequence"/>
</dbReference>